<dbReference type="AlphaFoldDB" id="A0A5N5FXF2"/>
<keyword evidence="2" id="KW-1185">Reference proteome</keyword>
<proteinExistence type="predicted"/>
<reference evidence="1 2" key="1">
    <citation type="submission" date="2019-09" db="EMBL/GenBank/DDBJ databases">
        <authorList>
            <person name="Ou C."/>
        </authorList>
    </citation>
    <scope>NUCLEOTIDE SEQUENCE [LARGE SCALE GENOMIC DNA]</scope>
    <source>
        <strain evidence="1">S2</strain>
        <tissue evidence="1">Leaf</tissue>
    </source>
</reference>
<sequence>MMNGFNNLVPRQFINMGRAEKNELSQCSHEGCKSQDCSGAARVLIIMFTRILMEEVTLLGEKIALTKNLMGRFLRRFPS</sequence>
<evidence type="ECO:0000313" key="2">
    <source>
        <dbReference type="Proteomes" id="UP000327157"/>
    </source>
</evidence>
<protein>
    <submittedName>
        <fullName evidence="1">WRKY transcription factor 31</fullName>
    </submittedName>
</protein>
<evidence type="ECO:0000313" key="1">
    <source>
        <dbReference type="EMBL" id="KAB2607818.1"/>
    </source>
</evidence>
<dbReference type="Proteomes" id="UP000327157">
    <property type="component" value="Chromosome 14"/>
</dbReference>
<name>A0A5N5FXF2_9ROSA</name>
<reference evidence="1 2" key="3">
    <citation type="submission" date="2019-11" db="EMBL/GenBank/DDBJ databases">
        <title>A de novo genome assembly of a pear dwarfing rootstock.</title>
        <authorList>
            <person name="Wang F."/>
            <person name="Wang J."/>
            <person name="Li S."/>
            <person name="Zhang Y."/>
            <person name="Fang M."/>
            <person name="Ma L."/>
            <person name="Zhao Y."/>
            <person name="Jiang S."/>
        </authorList>
    </citation>
    <scope>NUCLEOTIDE SEQUENCE [LARGE SCALE GENOMIC DNA]</scope>
    <source>
        <strain evidence="1">S2</strain>
        <tissue evidence="1">Leaf</tissue>
    </source>
</reference>
<reference evidence="2" key="2">
    <citation type="submission" date="2019-10" db="EMBL/GenBank/DDBJ databases">
        <title>A de novo genome assembly of a pear dwarfing rootstock.</title>
        <authorList>
            <person name="Wang F."/>
            <person name="Wang J."/>
            <person name="Li S."/>
            <person name="Zhang Y."/>
            <person name="Fang M."/>
            <person name="Ma L."/>
            <person name="Zhao Y."/>
            <person name="Jiang S."/>
        </authorList>
    </citation>
    <scope>NUCLEOTIDE SEQUENCE [LARGE SCALE GENOMIC DNA]</scope>
</reference>
<dbReference type="EMBL" id="SMOL01000553">
    <property type="protein sequence ID" value="KAB2607818.1"/>
    <property type="molecule type" value="Genomic_DNA"/>
</dbReference>
<accession>A0A5N5FXF2</accession>
<comment type="caution">
    <text evidence="1">The sequence shown here is derived from an EMBL/GenBank/DDBJ whole genome shotgun (WGS) entry which is preliminary data.</text>
</comment>
<organism evidence="1 2">
    <name type="scientific">Pyrus ussuriensis x Pyrus communis</name>
    <dbReference type="NCBI Taxonomy" id="2448454"/>
    <lineage>
        <taxon>Eukaryota</taxon>
        <taxon>Viridiplantae</taxon>
        <taxon>Streptophyta</taxon>
        <taxon>Embryophyta</taxon>
        <taxon>Tracheophyta</taxon>
        <taxon>Spermatophyta</taxon>
        <taxon>Magnoliopsida</taxon>
        <taxon>eudicotyledons</taxon>
        <taxon>Gunneridae</taxon>
        <taxon>Pentapetalae</taxon>
        <taxon>rosids</taxon>
        <taxon>fabids</taxon>
        <taxon>Rosales</taxon>
        <taxon>Rosaceae</taxon>
        <taxon>Amygdaloideae</taxon>
        <taxon>Maleae</taxon>
        <taxon>Pyrus</taxon>
    </lineage>
</organism>
<gene>
    <name evidence="1" type="ORF">D8674_010986</name>
</gene>